<dbReference type="FunFam" id="2.40.50.140:FF:000011">
    <property type="entry name" value="30S ribosomal protein S1"/>
    <property type="match status" value="2"/>
</dbReference>
<dbReference type="GO" id="GO:0003735">
    <property type="term" value="F:structural constituent of ribosome"/>
    <property type="evidence" value="ECO:0007669"/>
    <property type="project" value="TreeGrafter"/>
</dbReference>
<dbReference type="Gene3D" id="2.40.50.140">
    <property type="entry name" value="Nucleic acid-binding proteins"/>
    <property type="match status" value="6"/>
</dbReference>
<dbReference type="PROSITE" id="PS50126">
    <property type="entry name" value="S1"/>
    <property type="match status" value="6"/>
</dbReference>
<dbReference type="FunFam" id="2.40.50.140:FF:000018">
    <property type="entry name" value="30S ribosomal protein S1"/>
    <property type="match status" value="1"/>
</dbReference>
<dbReference type="PRINTS" id="PR00681">
    <property type="entry name" value="RIBOSOMALS1"/>
</dbReference>
<proteinExistence type="inferred from homology"/>
<keyword evidence="5" id="KW-0687">Ribonucleoprotein</keyword>
<feature type="domain" description="S1 motif" evidence="9">
    <location>
        <begin position="214"/>
        <end position="282"/>
    </location>
</feature>
<protein>
    <recommendedName>
        <fullName evidence="6">Small ribosomal subunit protein bS1</fullName>
    </recommendedName>
    <alternativeName>
        <fullName evidence="7">30S ribosomal protein S1</fullName>
    </alternativeName>
</protein>
<sequence>MVNRNLIRQVEVTPEELEAAYGGMDPEALALAASEIAVNQIVEGRVLRVEKDFVVVDVGSKSEGIVPLSEWTENEEPPKPGQTVSVLVEELEDMYGLGDEYRGMITLSKRKAEKIRAWMRVMETVKEGDVVTGIVTRKIKGGLLVDIGVNVFLPASQVDIRRPADIGEFIGRTVQCLVLKIDESRRNIVVSRRALIEQERAEKKAQLLAELEVGQRRKGIVKNIADFGVFVDLGGIDGLLHITDMSWGRINHPSEMVSIDEEIEVVILDVNREKEKIALGLKQKTPSPWEDIELRYPVGSRVKGTVVNVMNYGAFVKLEEGVEGLVHISEMSWTRRINHPSEVVQVGDEVEVVVLGIDKEKQEISLGIKQTMQNPWENVEERYPVGSVVKGIVRNITNYGAFVELEEGVDGLLHVSDLSWTRKITHPSEVLQKGQEIECRVLSVDKNRRRIALGLKQLTEDPWETYIPSKYQPGQIVKGTVTKITNFGVFVGLEDGLEGLLHISELADHKVDNPEEIVKVGDEIEVKILRVDKEERKIGLSRKRVEWAEEEQQAAEPEPAPEPKKEKEREKEKELKGGLGSSGGPLIQGLTTDHETENAG</sequence>
<dbReference type="RefSeq" id="WP_095414031.1">
    <property type="nucleotide sequence ID" value="NZ_CP018477.1"/>
</dbReference>
<comment type="similarity">
    <text evidence="1">Belongs to the bacterial ribosomal protein bS1 family.</text>
</comment>
<dbReference type="PANTHER" id="PTHR10724">
    <property type="entry name" value="30S RIBOSOMAL PROTEIN S1"/>
    <property type="match status" value="1"/>
</dbReference>
<feature type="region of interest" description="Disordered" evidence="8">
    <location>
        <begin position="546"/>
        <end position="600"/>
    </location>
</feature>
<dbReference type="InterPro" id="IPR003029">
    <property type="entry name" value="S1_domain"/>
</dbReference>
<keyword evidence="3" id="KW-0694">RNA-binding</keyword>
<dbReference type="InterPro" id="IPR012340">
    <property type="entry name" value="NA-bd_OB-fold"/>
</dbReference>
<keyword evidence="4 10" id="KW-0689">Ribosomal protein</keyword>
<dbReference type="GO" id="GO:0022627">
    <property type="term" value="C:cytosolic small ribosomal subunit"/>
    <property type="evidence" value="ECO:0007669"/>
    <property type="project" value="TreeGrafter"/>
</dbReference>
<dbReference type="PANTHER" id="PTHR10724:SF7">
    <property type="entry name" value="SMALL RIBOSOMAL SUBUNIT PROTEIN BS1C"/>
    <property type="match status" value="1"/>
</dbReference>
<evidence type="ECO:0000256" key="5">
    <source>
        <dbReference type="ARBA" id="ARBA00023274"/>
    </source>
</evidence>
<keyword evidence="11" id="KW-1185">Reference proteome</keyword>
<feature type="domain" description="S1 motif" evidence="9">
    <location>
        <begin position="386"/>
        <end position="456"/>
    </location>
</feature>
<evidence type="ECO:0000256" key="6">
    <source>
        <dbReference type="ARBA" id="ARBA00035293"/>
    </source>
</evidence>
<evidence type="ECO:0000256" key="4">
    <source>
        <dbReference type="ARBA" id="ARBA00022980"/>
    </source>
</evidence>
<feature type="domain" description="S1 motif" evidence="9">
    <location>
        <begin position="474"/>
        <end position="543"/>
    </location>
</feature>
<dbReference type="Proteomes" id="UP000215086">
    <property type="component" value="Chromosome"/>
</dbReference>
<evidence type="ECO:0000259" key="9">
    <source>
        <dbReference type="PROSITE" id="PS50126"/>
    </source>
</evidence>
<accession>A0A286RBX3</accession>
<feature type="domain" description="S1 motif" evidence="9">
    <location>
        <begin position="299"/>
        <end position="369"/>
    </location>
</feature>
<evidence type="ECO:0000256" key="8">
    <source>
        <dbReference type="SAM" id="MobiDB-lite"/>
    </source>
</evidence>
<evidence type="ECO:0000256" key="7">
    <source>
        <dbReference type="ARBA" id="ARBA00035517"/>
    </source>
</evidence>
<feature type="domain" description="S1 motif" evidence="9">
    <location>
        <begin position="39"/>
        <end position="110"/>
    </location>
</feature>
<dbReference type="SUPFAM" id="SSF50249">
    <property type="entry name" value="Nucleic acid-binding proteins"/>
    <property type="match status" value="6"/>
</dbReference>
<dbReference type="Pfam" id="PF00575">
    <property type="entry name" value="S1"/>
    <property type="match status" value="6"/>
</dbReference>
<evidence type="ECO:0000256" key="2">
    <source>
        <dbReference type="ARBA" id="ARBA00022737"/>
    </source>
</evidence>
<dbReference type="EMBL" id="CP018477">
    <property type="protein sequence ID" value="ASV73427.1"/>
    <property type="molecule type" value="Genomic_DNA"/>
</dbReference>
<keyword evidence="2" id="KW-0677">Repeat</keyword>
<gene>
    <name evidence="10" type="ORF">THTE_0825</name>
</gene>
<dbReference type="FunFam" id="2.40.50.140:FF:000564">
    <property type="entry name" value="30S ribosomal protein S1"/>
    <property type="match status" value="1"/>
</dbReference>
<dbReference type="AlphaFoldDB" id="A0A286RBX3"/>
<dbReference type="InterPro" id="IPR050437">
    <property type="entry name" value="Ribos_protein_bS1-like"/>
</dbReference>
<dbReference type="InterPro" id="IPR035104">
    <property type="entry name" value="Ribosomal_protein_S1-like"/>
</dbReference>
<dbReference type="CDD" id="cd05688">
    <property type="entry name" value="S1_RPS1_repeat_ec3"/>
    <property type="match status" value="2"/>
</dbReference>
<reference evidence="10 11" key="1">
    <citation type="journal article" name="Front. Microbiol.">
        <title>Sugar Metabolism of the First Thermophilic Planctomycete Thermogutta terrifontis: Comparative Genomic and Transcriptomic Approaches.</title>
        <authorList>
            <person name="Elcheninov A.G."/>
            <person name="Menzel P."/>
            <person name="Gudbergsdottir S.R."/>
            <person name="Slesarev A.I."/>
            <person name="Kadnikov V.V."/>
            <person name="Krogh A."/>
            <person name="Bonch-Osmolovskaya E.A."/>
            <person name="Peng X."/>
            <person name="Kublanov I.V."/>
        </authorList>
    </citation>
    <scope>NUCLEOTIDE SEQUENCE [LARGE SCALE GENOMIC DNA]</scope>
    <source>
        <strain evidence="10 11">R1</strain>
    </source>
</reference>
<dbReference type="CDD" id="cd04465">
    <property type="entry name" value="S1_RPS1_repeat_ec2_hs2"/>
    <property type="match status" value="1"/>
</dbReference>
<evidence type="ECO:0000256" key="3">
    <source>
        <dbReference type="ARBA" id="ARBA00022884"/>
    </source>
</evidence>
<evidence type="ECO:0000313" key="10">
    <source>
        <dbReference type="EMBL" id="ASV73427.1"/>
    </source>
</evidence>
<dbReference type="KEGG" id="ttf:THTE_0825"/>
<evidence type="ECO:0000256" key="1">
    <source>
        <dbReference type="ARBA" id="ARBA00006767"/>
    </source>
</evidence>
<feature type="compositionally biased region" description="Basic and acidic residues" evidence="8">
    <location>
        <begin position="561"/>
        <end position="576"/>
    </location>
</feature>
<feature type="domain" description="S1 motif" evidence="9">
    <location>
        <begin position="128"/>
        <end position="193"/>
    </location>
</feature>
<name>A0A286RBX3_9BACT</name>
<evidence type="ECO:0000313" key="11">
    <source>
        <dbReference type="Proteomes" id="UP000215086"/>
    </source>
</evidence>
<dbReference type="GO" id="GO:0003729">
    <property type="term" value="F:mRNA binding"/>
    <property type="evidence" value="ECO:0007669"/>
    <property type="project" value="TreeGrafter"/>
</dbReference>
<organism evidence="10 11">
    <name type="scientific">Thermogutta terrifontis</name>
    <dbReference type="NCBI Taxonomy" id="1331910"/>
    <lineage>
        <taxon>Bacteria</taxon>
        <taxon>Pseudomonadati</taxon>
        <taxon>Planctomycetota</taxon>
        <taxon>Planctomycetia</taxon>
        <taxon>Pirellulales</taxon>
        <taxon>Thermoguttaceae</taxon>
        <taxon>Thermogutta</taxon>
    </lineage>
</organism>
<dbReference type="GO" id="GO:0006412">
    <property type="term" value="P:translation"/>
    <property type="evidence" value="ECO:0007669"/>
    <property type="project" value="TreeGrafter"/>
</dbReference>
<dbReference type="SMART" id="SM00316">
    <property type="entry name" value="S1"/>
    <property type="match status" value="6"/>
</dbReference>
<dbReference type="OrthoDB" id="9804077at2"/>